<dbReference type="Pfam" id="PF00931">
    <property type="entry name" value="NB-ARC"/>
    <property type="match status" value="1"/>
</dbReference>
<evidence type="ECO:0000259" key="3">
    <source>
        <dbReference type="Pfam" id="PF00931"/>
    </source>
</evidence>
<dbReference type="PANTHER" id="PTHR23155:SF1028">
    <property type="entry name" value="OS08G0174800 PROTEIN"/>
    <property type="match status" value="1"/>
</dbReference>
<dbReference type="SMR" id="A0A3B5Z2E9"/>
<organism evidence="6">
    <name type="scientific">Triticum aestivum</name>
    <name type="common">Wheat</name>
    <dbReference type="NCBI Taxonomy" id="4565"/>
    <lineage>
        <taxon>Eukaryota</taxon>
        <taxon>Viridiplantae</taxon>
        <taxon>Streptophyta</taxon>
        <taxon>Embryophyta</taxon>
        <taxon>Tracheophyta</taxon>
        <taxon>Spermatophyta</taxon>
        <taxon>Magnoliopsida</taxon>
        <taxon>Liliopsida</taxon>
        <taxon>Poales</taxon>
        <taxon>Poaceae</taxon>
        <taxon>BOP clade</taxon>
        <taxon>Pooideae</taxon>
        <taxon>Triticodae</taxon>
        <taxon>Triticeae</taxon>
        <taxon>Triticinae</taxon>
        <taxon>Triticum</taxon>
    </lineage>
</organism>
<feature type="domain" description="NB-ARC" evidence="3">
    <location>
        <begin position="2"/>
        <end position="110"/>
    </location>
</feature>
<evidence type="ECO:0000256" key="1">
    <source>
        <dbReference type="ARBA" id="ARBA00022737"/>
    </source>
</evidence>
<keyword evidence="7" id="KW-1185">Reference proteome</keyword>
<proteinExistence type="predicted"/>
<dbReference type="InterPro" id="IPR055414">
    <property type="entry name" value="LRR_R13L4/SHOC2-like"/>
</dbReference>
<dbReference type="Gene3D" id="3.40.50.300">
    <property type="entry name" value="P-loop containing nucleotide triphosphate hydrolases"/>
    <property type="match status" value="1"/>
</dbReference>
<dbReference type="InterPro" id="IPR058922">
    <property type="entry name" value="WHD_DRP"/>
</dbReference>
<dbReference type="Proteomes" id="UP000019116">
    <property type="component" value="Chromosome 1B"/>
</dbReference>
<dbReference type="InterPro" id="IPR032675">
    <property type="entry name" value="LRR_dom_sf"/>
</dbReference>
<keyword evidence="2" id="KW-0611">Plant defense</keyword>
<sequence>MKNVLRDIAERVGISHSTSNDDERRLIDRLRDHLQNEKYLIVIDDIWSTEAWETIRDALLNNDHGSRIITTTRNSTVASHCCSGTGYVYKMKPLSPADSRSLFLQRAFGSEDLFPPHLENVSGGILQKCEGLPLAIITMSSLLADQTAEEEWNRALAAIGSSLAKESHAEALTKILSLSYFDLPHPMRTCLLYFSAFPEDHIIKKRNLIHKWIAEGFIHEEPHRSAYGVGESYFYGFINRSLIQAHDIKYGQVETCKVHDIILDFITCKASEENFMTTYGDAEHRKKHKIRRLSVMSRYSEMAAVPGDLSHVRSLAMFGNFGQNSLLSFPALRVLDLGECRDLENSHLTNIGKLFLLKYLRLGSDKITELPCKIGDLQYLETLDIKGTTIAKLPSTITRLQRLTRLYVDYMSPSESMENCANLSDGIIGQLQSLEELENVHVCPSRIKMPLVELDKLTNLRTLSVSILYPLHFCHADGAEDVGRFVGILISSCNLHHLRIDYMAELTIWGLLSLESWRPTTPSVLLEISITNYHIDKVPNWMISPVNLRALDISLYRMGPEDVEILGAMPVCFS</sequence>
<dbReference type="Gene3D" id="3.80.10.10">
    <property type="entry name" value="Ribonuclease Inhibitor"/>
    <property type="match status" value="1"/>
</dbReference>
<dbReference type="InterPro" id="IPR027417">
    <property type="entry name" value="P-loop_NTPase"/>
</dbReference>
<dbReference type="Gramene" id="TraesCS1B02G360400.2">
    <property type="protein sequence ID" value="TraesCS1B02G360400.2"/>
    <property type="gene ID" value="TraesCS1B02G360400"/>
</dbReference>
<dbReference type="GO" id="GO:0043531">
    <property type="term" value="F:ADP binding"/>
    <property type="evidence" value="ECO:0007669"/>
    <property type="project" value="InterPro"/>
</dbReference>
<dbReference type="Gramene" id="TraesCS1B03G0982400.2">
    <property type="protein sequence ID" value="TraesCS1B03G0982400.2.CDS"/>
    <property type="gene ID" value="TraesCS1B03G0982400"/>
</dbReference>
<dbReference type="EnsemblPlants" id="TraesCS1B02G360400.2">
    <property type="protein sequence ID" value="TraesCS1B02G360400.2"/>
    <property type="gene ID" value="TraesCS1B02G360400"/>
</dbReference>
<dbReference type="GO" id="GO:0002758">
    <property type="term" value="P:innate immune response-activating signaling pathway"/>
    <property type="evidence" value="ECO:0007669"/>
    <property type="project" value="UniProtKB-ARBA"/>
</dbReference>
<dbReference type="SUPFAM" id="SSF52540">
    <property type="entry name" value="P-loop containing nucleoside triphosphate hydrolases"/>
    <property type="match status" value="1"/>
</dbReference>
<dbReference type="FunFam" id="1.10.10.10:FF:000322">
    <property type="entry name" value="Probable disease resistance protein At1g63360"/>
    <property type="match status" value="1"/>
</dbReference>
<reference evidence="6" key="1">
    <citation type="submission" date="2018-08" db="EMBL/GenBank/DDBJ databases">
        <authorList>
            <person name="Rossello M."/>
        </authorList>
    </citation>
    <scope>NUCLEOTIDE SEQUENCE [LARGE SCALE GENOMIC DNA]</scope>
    <source>
        <strain evidence="6">cv. Chinese Spring</strain>
    </source>
</reference>
<dbReference type="PRINTS" id="PR00364">
    <property type="entry name" value="DISEASERSIST"/>
</dbReference>
<reference evidence="6" key="2">
    <citation type="submission" date="2018-10" db="UniProtKB">
        <authorList>
            <consortium name="EnsemblPlants"/>
        </authorList>
    </citation>
    <scope>IDENTIFICATION</scope>
</reference>
<dbReference type="GO" id="GO:0009626">
    <property type="term" value="P:plant-type hypersensitive response"/>
    <property type="evidence" value="ECO:0007669"/>
    <property type="project" value="UniProtKB-ARBA"/>
</dbReference>
<dbReference type="InterPro" id="IPR002182">
    <property type="entry name" value="NB-ARC"/>
</dbReference>
<dbReference type="OrthoDB" id="1534087at2759"/>
<dbReference type="Gene3D" id="1.10.8.430">
    <property type="entry name" value="Helical domain of apoptotic protease-activating factors"/>
    <property type="match status" value="1"/>
</dbReference>
<protein>
    <submittedName>
        <fullName evidence="6">Uncharacterized protein</fullName>
    </submittedName>
</protein>
<dbReference type="InterPro" id="IPR042197">
    <property type="entry name" value="Apaf_helical"/>
</dbReference>
<evidence type="ECO:0000313" key="7">
    <source>
        <dbReference type="Proteomes" id="UP000019116"/>
    </source>
</evidence>
<keyword evidence="1" id="KW-0677">Repeat</keyword>
<evidence type="ECO:0000259" key="4">
    <source>
        <dbReference type="Pfam" id="PF23559"/>
    </source>
</evidence>
<name>A0A3B5Z2E9_WHEAT</name>
<accession>A0A3B5Z2E9</accession>
<dbReference type="PANTHER" id="PTHR23155">
    <property type="entry name" value="DISEASE RESISTANCE PROTEIN RP"/>
    <property type="match status" value="1"/>
</dbReference>
<evidence type="ECO:0000259" key="5">
    <source>
        <dbReference type="Pfam" id="PF23598"/>
    </source>
</evidence>
<dbReference type="AlphaFoldDB" id="A0A3B5Z2E9"/>
<dbReference type="InterPro" id="IPR036388">
    <property type="entry name" value="WH-like_DNA-bd_sf"/>
</dbReference>
<dbReference type="Pfam" id="PF23598">
    <property type="entry name" value="LRR_14"/>
    <property type="match status" value="1"/>
</dbReference>
<evidence type="ECO:0000313" key="6">
    <source>
        <dbReference type="EnsemblPlants" id="TraesCS1B02G360400.2"/>
    </source>
</evidence>
<evidence type="ECO:0000256" key="2">
    <source>
        <dbReference type="ARBA" id="ARBA00022821"/>
    </source>
</evidence>
<dbReference type="InterPro" id="IPR044974">
    <property type="entry name" value="Disease_R_plants"/>
</dbReference>
<feature type="domain" description="Disease resistance R13L4/SHOC-2-like LRR" evidence="5">
    <location>
        <begin position="311"/>
        <end position="570"/>
    </location>
</feature>
<dbReference type="Pfam" id="PF23559">
    <property type="entry name" value="WHD_DRP"/>
    <property type="match status" value="1"/>
</dbReference>
<dbReference type="Gene3D" id="1.10.10.10">
    <property type="entry name" value="Winged helix-like DNA-binding domain superfamily/Winged helix DNA-binding domain"/>
    <property type="match status" value="1"/>
</dbReference>
<feature type="domain" description="Disease resistance protein winged helix" evidence="4">
    <location>
        <begin position="197"/>
        <end position="266"/>
    </location>
</feature>
<dbReference type="SUPFAM" id="SSF52047">
    <property type="entry name" value="RNI-like"/>
    <property type="match status" value="1"/>
</dbReference>
<dbReference type="GO" id="GO:0042742">
    <property type="term" value="P:defense response to bacterium"/>
    <property type="evidence" value="ECO:0007669"/>
    <property type="project" value="UniProtKB-ARBA"/>
</dbReference>